<dbReference type="Proteomes" id="UP000185544">
    <property type="component" value="Chromosome"/>
</dbReference>
<reference evidence="1 2" key="1">
    <citation type="submission" date="2016-08" db="EMBL/GenBank/DDBJ databases">
        <title>Identification and validation of antigenic proteins from Pajaroellobacter abortibovis using de-novo genome sequence assembly and reverse vaccinology.</title>
        <authorList>
            <person name="Welly B.T."/>
            <person name="Miller M.R."/>
            <person name="Stott J.L."/>
            <person name="Blanchard M.T."/>
            <person name="Islas-Trejo A.D."/>
            <person name="O'Rourke S.M."/>
            <person name="Young A.E."/>
            <person name="Medrano J.F."/>
            <person name="Van Eenennaam A.L."/>
        </authorList>
    </citation>
    <scope>NUCLEOTIDE SEQUENCE [LARGE SCALE GENOMIC DNA]</scope>
    <source>
        <strain evidence="1 2">BTF92-0548A/99-0131</strain>
    </source>
</reference>
<keyword evidence="2" id="KW-1185">Reference proteome</keyword>
<accession>A0A1L6MX44</accession>
<evidence type="ECO:0000313" key="2">
    <source>
        <dbReference type="Proteomes" id="UP000185544"/>
    </source>
</evidence>
<dbReference type="AlphaFoldDB" id="A0A1L6MX44"/>
<dbReference type="EMBL" id="CP016908">
    <property type="protein sequence ID" value="APS00117.1"/>
    <property type="molecule type" value="Genomic_DNA"/>
</dbReference>
<dbReference type="KEGG" id="pabo:BCY86_05045"/>
<dbReference type="RefSeq" id="WP_075276783.1">
    <property type="nucleotide sequence ID" value="NZ_CP016908.1"/>
</dbReference>
<name>A0A1L6MX44_9BACT</name>
<proteinExistence type="predicted"/>
<sequence length="350" mass="39110">MNKKIFYQGVPGFIFLLIGACTTRKDLKMAHPSSSTETLEASIVRDPFSLLVDSNAIALAAIRLPPSLLARLDPSVNRFVPLFSTFEDGEQKNGKFSFLQHTQQLFVAFYSFQPLDVAVVVKGNFESYDVHEIARRGGFTAAQILFRGLERILYTHSHGVGWLPFNSTMLVIGTETRVRLLSQAYPSIRGTFSPWLEGVRGQMGQLGEQHLLRSAFDLQTPNWSLQPGKEAWLSLLRLQHLQAAWLDIGSEKGYWEVAGRLLYPSEAAASEGAAGIRQITDLVALMAGRKNFPKLEIVKIELHQQQVLFKLKVEEAVIQLLLQSFPMLAHVSVPFDLLSSSTQMLLTRTP</sequence>
<dbReference type="STRING" id="1882918.BCY86_05045"/>
<gene>
    <name evidence="1" type="ORF">BCY86_05045</name>
</gene>
<organism evidence="1 2">
    <name type="scientific">Pajaroellobacter abortibovis</name>
    <dbReference type="NCBI Taxonomy" id="1882918"/>
    <lineage>
        <taxon>Bacteria</taxon>
        <taxon>Pseudomonadati</taxon>
        <taxon>Myxococcota</taxon>
        <taxon>Polyangia</taxon>
        <taxon>Polyangiales</taxon>
        <taxon>Polyangiaceae</taxon>
    </lineage>
</organism>
<evidence type="ECO:0000313" key="1">
    <source>
        <dbReference type="EMBL" id="APS00117.1"/>
    </source>
</evidence>
<protein>
    <submittedName>
        <fullName evidence="1">Uncharacterized protein</fullName>
    </submittedName>
</protein>
<dbReference type="PROSITE" id="PS51257">
    <property type="entry name" value="PROKAR_LIPOPROTEIN"/>
    <property type="match status" value="1"/>
</dbReference>